<dbReference type="PANTHER" id="PTHR30514:SF17">
    <property type="entry name" value="HTH-TYPE TRANSCRIPTIONAL REGULATOR MURR"/>
    <property type="match status" value="1"/>
</dbReference>
<dbReference type="Pfam" id="PF01380">
    <property type="entry name" value="SIS"/>
    <property type="match status" value="1"/>
</dbReference>
<evidence type="ECO:0000313" key="2">
    <source>
        <dbReference type="EMBL" id="SFF21833.1"/>
    </source>
</evidence>
<dbReference type="SUPFAM" id="SSF46689">
    <property type="entry name" value="Homeodomain-like"/>
    <property type="match status" value="1"/>
</dbReference>
<dbReference type="SUPFAM" id="SSF53697">
    <property type="entry name" value="SIS domain"/>
    <property type="match status" value="1"/>
</dbReference>
<feature type="domain" description="HTH rpiR-type" evidence="1">
    <location>
        <begin position="10"/>
        <end position="86"/>
    </location>
</feature>
<dbReference type="GO" id="GO:1901135">
    <property type="term" value="P:carbohydrate derivative metabolic process"/>
    <property type="evidence" value="ECO:0007669"/>
    <property type="project" value="InterPro"/>
</dbReference>
<dbReference type="InterPro" id="IPR036388">
    <property type="entry name" value="WH-like_DNA-bd_sf"/>
</dbReference>
<name>A0A1I2GXF6_9GAMM</name>
<dbReference type="Proteomes" id="UP000199477">
    <property type="component" value="Unassembled WGS sequence"/>
</dbReference>
<accession>A0A1I2GXF6</accession>
<gene>
    <name evidence="2" type="ORF">SAMN02799615_02778</name>
</gene>
<protein>
    <submittedName>
        <fullName evidence="2">Transcriptional regulator, RpiR family</fullName>
    </submittedName>
</protein>
<evidence type="ECO:0000259" key="1">
    <source>
        <dbReference type="PROSITE" id="PS51071"/>
    </source>
</evidence>
<dbReference type="InterPro" id="IPR001347">
    <property type="entry name" value="SIS_dom"/>
</dbReference>
<dbReference type="Gene3D" id="3.40.50.10490">
    <property type="entry name" value="Glucose-6-phosphate isomerase like protein, domain 1"/>
    <property type="match status" value="1"/>
</dbReference>
<organism evidence="2 3">
    <name type="scientific">Dyella marensis</name>
    <dbReference type="NCBI Taxonomy" id="500610"/>
    <lineage>
        <taxon>Bacteria</taxon>
        <taxon>Pseudomonadati</taxon>
        <taxon>Pseudomonadota</taxon>
        <taxon>Gammaproteobacteria</taxon>
        <taxon>Lysobacterales</taxon>
        <taxon>Rhodanobacteraceae</taxon>
        <taxon>Dyella</taxon>
    </lineage>
</organism>
<keyword evidence="3" id="KW-1185">Reference proteome</keyword>
<dbReference type="PANTHER" id="PTHR30514">
    <property type="entry name" value="GLUCOKINASE"/>
    <property type="match status" value="1"/>
</dbReference>
<dbReference type="GO" id="GO:0097367">
    <property type="term" value="F:carbohydrate derivative binding"/>
    <property type="evidence" value="ECO:0007669"/>
    <property type="project" value="InterPro"/>
</dbReference>
<dbReference type="GO" id="GO:0003677">
    <property type="term" value="F:DNA binding"/>
    <property type="evidence" value="ECO:0007669"/>
    <property type="project" value="InterPro"/>
</dbReference>
<evidence type="ECO:0000313" key="3">
    <source>
        <dbReference type="Proteomes" id="UP000199477"/>
    </source>
</evidence>
<dbReference type="InterPro" id="IPR046348">
    <property type="entry name" value="SIS_dom_sf"/>
</dbReference>
<dbReference type="InterPro" id="IPR000281">
    <property type="entry name" value="HTH_RpiR"/>
</dbReference>
<dbReference type="InterPro" id="IPR009057">
    <property type="entry name" value="Homeodomain-like_sf"/>
</dbReference>
<dbReference type="AlphaFoldDB" id="A0A1I2GXF6"/>
<dbReference type="PROSITE" id="PS51071">
    <property type="entry name" value="HTH_RPIR"/>
    <property type="match status" value="1"/>
</dbReference>
<dbReference type="InterPro" id="IPR047640">
    <property type="entry name" value="RpiR-like"/>
</dbReference>
<sequence>MAASLPAPPLSPLVKIRSERDQMSAVERRIADFILENAQLLRDYSSQQLANALGISQSSVVKFTQKLGFKGYPDLKYSVGEAIARADNGEAAVAAHVVAGGEGESLATSLWRRKSEAEEATRLINPPQTLRGAKDALGTAGKVFVIGVGEDDVYSRGFALKLSLLGIATVQSFDVARMMASISSGGAGDVLLIFSEHGHHPALCKLGRLFREQRGRLLTVTRHTSNPLRALADLALLVSAHDEQPHVQSIVYQSALQHLLDGLFIELCEGDERRHAQLLANLERLQLLQEP</sequence>
<dbReference type="EMBL" id="FONH01000010">
    <property type="protein sequence ID" value="SFF21833.1"/>
    <property type="molecule type" value="Genomic_DNA"/>
</dbReference>
<dbReference type="STRING" id="500610.SAMN02799615_02778"/>
<proteinExistence type="predicted"/>
<dbReference type="Gene3D" id="1.10.10.10">
    <property type="entry name" value="Winged helix-like DNA-binding domain superfamily/Winged helix DNA-binding domain"/>
    <property type="match status" value="1"/>
</dbReference>
<dbReference type="GO" id="GO:0003700">
    <property type="term" value="F:DNA-binding transcription factor activity"/>
    <property type="evidence" value="ECO:0007669"/>
    <property type="project" value="InterPro"/>
</dbReference>
<dbReference type="Pfam" id="PF01418">
    <property type="entry name" value="HTH_6"/>
    <property type="match status" value="1"/>
</dbReference>
<reference evidence="3" key="1">
    <citation type="submission" date="2016-10" db="EMBL/GenBank/DDBJ databases">
        <authorList>
            <person name="Varghese N."/>
            <person name="Submissions S."/>
        </authorList>
    </citation>
    <scope>NUCLEOTIDE SEQUENCE [LARGE SCALE GENOMIC DNA]</scope>
    <source>
        <strain evidence="3">UNC178MFTsu3.1</strain>
    </source>
</reference>